<evidence type="ECO:0000313" key="3">
    <source>
        <dbReference type="Proteomes" id="UP000018890"/>
    </source>
</evidence>
<reference evidence="2" key="1">
    <citation type="journal article" date="2014" name="Genome Announc.">
        <title>Draft Genome Sequences of Three Alkaliphilic Bacillus Strains, Bacillus wakoensis JCM 9140T, Bacillus akibai JCM 9157T, and Bacillus hemicellulosilyticus JCM 9152T.</title>
        <authorList>
            <person name="Yuki M."/>
            <person name="Oshima K."/>
            <person name="Suda W."/>
            <person name="Oshida Y."/>
            <person name="Kitamura K."/>
            <person name="Iida T."/>
            <person name="Hattori M."/>
            <person name="Ohkuma M."/>
        </authorList>
    </citation>
    <scope>NUCLEOTIDE SEQUENCE [LARGE SCALE GENOMIC DNA]</scope>
    <source>
        <strain evidence="2">JCM 9140</strain>
    </source>
</reference>
<dbReference type="Pfam" id="PF09565">
    <property type="entry name" value="RE_NgoFVII"/>
    <property type="match status" value="1"/>
</dbReference>
<dbReference type="Proteomes" id="UP000018890">
    <property type="component" value="Unassembled WGS sequence"/>
</dbReference>
<organism evidence="2 3">
    <name type="scientific">Halalkalibacter wakoensis JCM 9140</name>
    <dbReference type="NCBI Taxonomy" id="1236970"/>
    <lineage>
        <taxon>Bacteria</taxon>
        <taxon>Bacillati</taxon>
        <taxon>Bacillota</taxon>
        <taxon>Bacilli</taxon>
        <taxon>Bacillales</taxon>
        <taxon>Bacillaceae</taxon>
        <taxon>Halalkalibacter</taxon>
    </lineage>
</organism>
<name>W4Q843_9BACI</name>
<sequence>MIYTENLLEDIIIKPYREGLQELSVVTGQTSPAFIHHLLYSLEKLELKIIIGLANEKTIPIWDHNEYVKLTQNTGRLSINYYLGSPPIHSNIYIWSNQLKN</sequence>
<dbReference type="AlphaFoldDB" id="W4Q843"/>
<feature type="domain" description="Restriction endonuclease type II NgoFVII N-terminal" evidence="1">
    <location>
        <begin position="6"/>
        <end position="98"/>
    </location>
</feature>
<evidence type="ECO:0000313" key="2">
    <source>
        <dbReference type="EMBL" id="GAE28241.1"/>
    </source>
</evidence>
<dbReference type="RefSeq" id="WP_034750682.1">
    <property type="nucleotide sequence ID" value="NZ_BAUT01000091.1"/>
</dbReference>
<comment type="caution">
    <text evidence="2">The sequence shown here is derived from an EMBL/GenBank/DDBJ whole genome shotgun (WGS) entry which is preliminary data.</text>
</comment>
<keyword evidence="3" id="KW-1185">Reference proteome</keyword>
<gene>
    <name evidence="2" type="ORF">JCM9140_4454</name>
</gene>
<dbReference type="EMBL" id="BAUT01000091">
    <property type="protein sequence ID" value="GAE28241.1"/>
    <property type="molecule type" value="Genomic_DNA"/>
</dbReference>
<proteinExistence type="predicted"/>
<protein>
    <recommendedName>
        <fullName evidence="1">Restriction endonuclease type II NgoFVII N-terminal domain-containing protein</fullName>
    </recommendedName>
</protein>
<accession>W4Q843</accession>
<dbReference type="STRING" id="1236970.JCM9140_4454"/>
<dbReference type="Gene3D" id="3.30.870.10">
    <property type="entry name" value="Endonuclease Chain A"/>
    <property type="match status" value="1"/>
</dbReference>
<evidence type="ECO:0000259" key="1">
    <source>
        <dbReference type="Pfam" id="PF09565"/>
    </source>
</evidence>
<dbReference type="InterPro" id="IPR019065">
    <property type="entry name" value="RE_NgoFVII_N"/>
</dbReference>